<evidence type="ECO:0000313" key="7">
    <source>
        <dbReference type="Proteomes" id="UP000254545"/>
    </source>
</evidence>
<dbReference type="GO" id="GO:0046872">
    <property type="term" value="F:metal ion binding"/>
    <property type="evidence" value="ECO:0007669"/>
    <property type="project" value="UniProtKB-KW"/>
</dbReference>
<dbReference type="Gene3D" id="3.30.70.360">
    <property type="match status" value="1"/>
</dbReference>
<feature type="binding site" evidence="3">
    <location>
        <position position="137"/>
    </location>
    <ligand>
        <name>Zn(2+)</name>
        <dbReference type="ChEBI" id="CHEBI:29105"/>
        <label>2</label>
    </ligand>
</feature>
<dbReference type="Pfam" id="PF01546">
    <property type="entry name" value="Peptidase_M20"/>
    <property type="match status" value="1"/>
</dbReference>
<dbReference type="GO" id="GO:0050538">
    <property type="term" value="F:N-carbamoyl-L-amino-acid hydrolase activity"/>
    <property type="evidence" value="ECO:0007669"/>
    <property type="project" value="UniProtKB-EC"/>
</dbReference>
<dbReference type="NCBIfam" id="TIGR01879">
    <property type="entry name" value="hydantase"/>
    <property type="match status" value="1"/>
</dbReference>
<dbReference type="CDD" id="cd03884">
    <property type="entry name" value="M20_bAS"/>
    <property type="match status" value="1"/>
</dbReference>
<dbReference type="EMBL" id="UGKR01000004">
    <property type="protein sequence ID" value="STV77580.1"/>
    <property type="molecule type" value="Genomic_DNA"/>
</dbReference>
<comment type="cofactor">
    <cofactor evidence="3">
        <name>Zn(2+)</name>
        <dbReference type="ChEBI" id="CHEBI:29105"/>
    </cofactor>
    <text evidence="3">Binds 2 Zn(2+) ions per subunit.</text>
</comment>
<evidence type="ECO:0000256" key="2">
    <source>
        <dbReference type="ARBA" id="ARBA00022801"/>
    </source>
</evidence>
<gene>
    <name evidence="6" type="primary">amaB_5</name>
    <name evidence="6" type="ORF">NCTC9177_07366</name>
</gene>
<dbReference type="PANTHER" id="PTHR32494">
    <property type="entry name" value="ALLANTOATE DEIMINASE-RELATED"/>
    <property type="match status" value="1"/>
</dbReference>
<proteinExistence type="inferred from homology"/>
<dbReference type="Gene3D" id="3.40.630.10">
    <property type="entry name" value="Zn peptidases"/>
    <property type="match status" value="1"/>
</dbReference>
<feature type="binding site" evidence="4">
    <location>
        <position position="302"/>
    </location>
    <ligand>
        <name>allantoate</name>
        <dbReference type="ChEBI" id="CHEBI:17536"/>
    </ligand>
</feature>
<feature type="binding site" evidence="4">
    <location>
        <position position="226"/>
    </location>
    <ligand>
        <name>allantoate</name>
        <dbReference type="ChEBI" id="CHEBI:17536"/>
    </ligand>
</feature>
<dbReference type="InterPro" id="IPR010158">
    <property type="entry name" value="Amidase_Cbmase"/>
</dbReference>
<comment type="similarity">
    <text evidence="1">Belongs to the peptidase M20 family.</text>
</comment>
<dbReference type="EC" id="3.5.1.87" evidence="6"/>
<dbReference type="InterPro" id="IPR011650">
    <property type="entry name" value="Peptidase_M20_dimer"/>
</dbReference>
<dbReference type="InterPro" id="IPR036264">
    <property type="entry name" value="Bact_exopeptidase_dim_dom"/>
</dbReference>
<dbReference type="InterPro" id="IPR002933">
    <property type="entry name" value="Peptidase_M20"/>
</dbReference>
<feature type="binding site" evidence="4">
    <location>
        <position position="289"/>
    </location>
    <ligand>
        <name>allantoate</name>
        <dbReference type="ChEBI" id="CHEBI:17536"/>
    </ligand>
</feature>
<feature type="binding site" evidence="3">
    <location>
        <position position="201"/>
    </location>
    <ligand>
        <name>Zn(2+)</name>
        <dbReference type="ChEBI" id="CHEBI:29105"/>
        <label>1</label>
    </ligand>
</feature>
<feature type="binding site" evidence="3">
    <location>
        <position position="91"/>
    </location>
    <ligand>
        <name>Zn(2+)</name>
        <dbReference type="ChEBI" id="CHEBI:29105"/>
        <label>1</label>
    </ligand>
</feature>
<dbReference type="PANTHER" id="PTHR32494:SF5">
    <property type="entry name" value="ALLANTOATE AMIDOHYDROLASE"/>
    <property type="match status" value="1"/>
</dbReference>
<dbReference type="Pfam" id="PF07687">
    <property type="entry name" value="M20_dimer"/>
    <property type="match status" value="1"/>
</dbReference>
<dbReference type="PIRSF" id="PIRSF001235">
    <property type="entry name" value="Amidase_carbamoylase"/>
    <property type="match status" value="1"/>
</dbReference>
<comment type="caution">
    <text evidence="6">The sequence shown here is derived from an EMBL/GenBank/DDBJ whole genome shotgun (WGS) entry which is preliminary data.</text>
</comment>
<evidence type="ECO:0000313" key="6">
    <source>
        <dbReference type="EMBL" id="STV77580.1"/>
    </source>
</evidence>
<dbReference type="SUPFAM" id="SSF53187">
    <property type="entry name" value="Zn-dependent exopeptidases"/>
    <property type="match status" value="1"/>
</dbReference>
<keyword evidence="3" id="KW-0862">Zinc</keyword>
<feature type="binding site" evidence="3">
    <location>
        <position position="396"/>
    </location>
    <ligand>
        <name>Zn(2+)</name>
        <dbReference type="ChEBI" id="CHEBI:29105"/>
        <label>2</label>
    </ligand>
</feature>
<evidence type="ECO:0000256" key="4">
    <source>
        <dbReference type="PIRSR" id="PIRSR001235-2"/>
    </source>
</evidence>
<protein>
    <submittedName>
        <fullName evidence="6">N-carbamoyl-L-amino acid hydrolase</fullName>
        <ecNumber evidence="6">3.5.1.87</ecNumber>
    </submittedName>
</protein>
<evidence type="ECO:0000259" key="5">
    <source>
        <dbReference type="Pfam" id="PF07687"/>
    </source>
</evidence>
<dbReference type="AlphaFoldDB" id="A0A7H4N3Z0"/>
<organism evidence="6 7">
    <name type="scientific">Klebsiella variicola</name>
    <dbReference type="NCBI Taxonomy" id="244366"/>
    <lineage>
        <taxon>Bacteria</taxon>
        <taxon>Pseudomonadati</taxon>
        <taxon>Pseudomonadota</taxon>
        <taxon>Gammaproteobacteria</taxon>
        <taxon>Enterobacterales</taxon>
        <taxon>Enterobacteriaceae</taxon>
        <taxon>Klebsiella/Raoultella group</taxon>
        <taxon>Klebsiella</taxon>
        <taxon>Klebsiella pneumoniae complex</taxon>
    </lineage>
</organism>
<evidence type="ECO:0000256" key="1">
    <source>
        <dbReference type="ARBA" id="ARBA00006153"/>
    </source>
</evidence>
<dbReference type="Proteomes" id="UP000254545">
    <property type="component" value="Unassembled WGS sequence"/>
</dbReference>
<evidence type="ECO:0000256" key="3">
    <source>
        <dbReference type="PIRSR" id="PIRSR001235-1"/>
    </source>
</evidence>
<accession>A0A7H4N3Z0</accession>
<keyword evidence="3" id="KW-0479">Metal-binding</keyword>
<sequence>MTKINAEIRNNGPLINASRLWENANTLATMTLPGTPWTRRAFTPLFSEGRQWLQQKMEQAGLSVTLDAGGNLIGRRAGRRMDLAPITIGSHSDTVVGGGRYDGIIGVLAGIEIALSLQERDITLEHPLEVIDFLSEEPSDYGISCVGSRAFSGSLDSGMLAAKNHAGETLAEAMLRVGAKPQLLTAPLRGPGSTAAYIELHIEQGPVLENAGLPIGIVTNIVGIRRVRIMVHGQPDHSGTTPMNIRRDALVGAAQVITRVHQLASAQSGNPHYVVATIGRIAMTPNVPNAVPGWVELMLEVRSDSQQVLDAFPEEIMQLCASELAALGLSATLEHVSRASPTPCSDVVMQAIAEAAGHLQLEYQRLPSGAGHDAVYVSPTGPVGMVFIPCLGGRSHCPEESITERQLADGTAVMAQTLLNLDRQLAG</sequence>
<dbReference type="RefSeq" id="WP_122463035.1">
    <property type="nucleotide sequence ID" value="NZ_UTAB01000004.1"/>
</dbReference>
<name>A0A7H4N3Z0_KLEVA</name>
<dbReference type="GO" id="GO:0016813">
    <property type="term" value="F:hydrolase activity, acting on carbon-nitrogen (but not peptide) bonds, in linear amidines"/>
    <property type="evidence" value="ECO:0007669"/>
    <property type="project" value="InterPro"/>
</dbReference>
<dbReference type="SUPFAM" id="SSF55031">
    <property type="entry name" value="Bacterial exopeptidase dimerisation domain"/>
    <property type="match status" value="1"/>
</dbReference>
<reference evidence="6 7" key="1">
    <citation type="submission" date="2018-06" db="EMBL/GenBank/DDBJ databases">
        <authorList>
            <consortium name="Pathogen Informatics"/>
            <person name="Doyle S."/>
        </authorList>
    </citation>
    <scope>NUCLEOTIDE SEQUENCE [LARGE SCALE GENOMIC DNA]</scope>
    <source>
        <strain evidence="6 7">NCTC9177</strain>
    </source>
</reference>
<feature type="binding site" evidence="3">
    <location>
        <position position="102"/>
    </location>
    <ligand>
        <name>Zn(2+)</name>
        <dbReference type="ChEBI" id="CHEBI:29105"/>
        <label>1</label>
    </ligand>
</feature>
<feature type="binding site" evidence="3">
    <location>
        <position position="102"/>
    </location>
    <ligand>
        <name>Zn(2+)</name>
        <dbReference type="ChEBI" id="CHEBI:29105"/>
        <label>2</label>
    </ligand>
</feature>
<keyword evidence="2 6" id="KW-0378">Hydrolase</keyword>
<feature type="domain" description="Peptidase M20 dimerisation" evidence="5">
    <location>
        <begin position="223"/>
        <end position="324"/>
    </location>
</feature>